<sequence>MKKMNLLVMSLVSAAALSFSSCSSNDDLTGGGTQSQADGVYMTLKISGATSHGTRTGVATPNTEENGTVDESTITEGMMYIYDGNTCVFKKVITKDMFKTPPTQTAAGVTNPIKVAVTGAIKTNKPYNVYFLANNTSINDPLAAEAIFTASTTGGANYATAKKFVMFNQNDGTRAAAHSTVTFTDAAKSADTPAPADEIKLDRVVARIDNPLFAETAKVVDDAAAGTTTNVAKVVASFDLMGYAASNLNNNSYVKQNWDTEFKTLNVKWGETAPKYFQPKSDFGTLYKAENLTKFGTNNTYAFENTTNDVNEATAVYFKIKANLTDAEKAKADFDNGTFYRYDGRLYTSIKAIFDDAATGAIVNPFNLLTVDQVLAKIKDATTGELTTEEELAKFRETYKIEVYREGMMYYRWAISDNVYKPFVESATTHTYSVLRNSIYRLNVTKINEIGKDVPNGPDPDDPNKNPNYYMNVTVKINPWVLNTKDIELK</sequence>
<feature type="signal peptide" evidence="1">
    <location>
        <begin position="1"/>
        <end position="25"/>
    </location>
</feature>
<feature type="chain" id="PRO_5041643192" description="Minor fimbrium subunit Mfa1 C-terminal domain-containing protein" evidence="1">
    <location>
        <begin position="26"/>
        <end position="490"/>
    </location>
</feature>
<evidence type="ECO:0000259" key="2">
    <source>
        <dbReference type="Pfam" id="PF15495"/>
    </source>
</evidence>
<dbReference type="Proteomes" id="UP000215155">
    <property type="component" value="Unassembled WGS sequence"/>
</dbReference>
<dbReference type="InterPro" id="IPR047786">
    <property type="entry name" value="Mfa1_fim"/>
</dbReference>
<evidence type="ECO:0000313" key="3">
    <source>
        <dbReference type="EMBL" id="OXL44023.1"/>
    </source>
</evidence>
<dbReference type="InterPro" id="IPR029140">
    <property type="entry name" value="Mfa1_C"/>
</dbReference>
<gene>
    <name evidence="3" type="ORF">CFT61_07825</name>
</gene>
<name>A0AA91YX46_9BACT</name>
<dbReference type="Pfam" id="PF15495">
    <property type="entry name" value="Fimbrillin_C"/>
    <property type="match status" value="1"/>
</dbReference>
<proteinExistence type="predicted"/>
<organism evidence="3 4">
    <name type="scientific">Segatella copri</name>
    <dbReference type="NCBI Taxonomy" id="165179"/>
    <lineage>
        <taxon>Bacteria</taxon>
        <taxon>Pseudomonadati</taxon>
        <taxon>Bacteroidota</taxon>
        <taxon>Bacteroidia</taxon>
        <taxon>Bacteroidales</taxon>
        <taxon>Prevotellaceae</taxon>
        <taxon>Segatella</taxon>
    </lineage>
</organism>
<keyword evidence="1" id="KW-0732">Signal</keyword>
<feature type="domain" description="Minor fimbrium subunit Mfa1 C-terminal" evidence="2">
    <location>
        <begin position="403"/>
        <end position="486"/>
    </location>
</feature>
<evidence type="ECO:0000256" key="1">
    <source>
        <dbReference type="SAM" id="SignalP"/>
    </source>
</evidence>
<dbReference type="EMBL" id="NMPZ01000010">
    <property type="protein sequence ID" value="OXL44023.1"/>
    <property type="molecule type" value="Genomic_DNA"/>
</dbReference>
<reference evidence="3 4" key="1">
    <citation type="submission" date="2017-07" db="EMBL/GenBank/DDBJ databases">
        <title>Draft genome sequence of Prevotella copri isolated from the gut of healthy adult Indian.</title>
        <authorList>
            <person name="Das B."/>
            <person name="Bag S."/>
            <person name="Ghosh T.S."/>
        </authorList>
    </citation>
    <scope>NUCLEOTIDE SEQUENCE [LARGE SCALE GENOMIC DNA]</scope>
    <source>
        <strain evidence="3 4">Indica</strain>
    </source>
</reference>
<dbReference type="Gene3D" id="2.60.40.3690">
    <property type="match status" value="1"/>
</dbReference>
<dbReference type="RefSeq" id="WP_089543898.1">
    <property type="nucleotide sequence ID" value="NZ_NMPZ01000010.1"/>
</dbReference>
<accession>A0AA91YX46</accession>
<dbReference type="GO" id="GO:0009418">
    <property type="term" value="C:pilus shaft"/>
    <property type="evidence" value="ECO:0007669"/>
    <property type="project" value="InterPro"/>
</dbReference>
<protein>
    <recommendedName>
        <fullName evidence="2">Minor fimbrium subunit Mfa1 C-terminal domain-containing protein</fullName>
    </recommendedName>
</protein>
<comment type="caution">
    <text evidence="3">The sequence shown here is derived from an EMBL/GenBank/DDBJ whole genome shotgun (WGS) entry which is preliminary data.</text>
</comment>
<evidence type="ECO:0000313" key="4">
    <source>
        <dbReference type="Proteomes" id="UP000215155"/>
    </source>
</evidence>
<dbReference type="AlphaFoldDB" id="A0AA91YX46"/>
<dbReference type="NCBIfam" id="NF038041">
    <property type="entry name" value="fim_Mfa1_fam"/>
    <property type="match status" value="1"/>
</dbReference>
<dbReference type="PROSITE" id="PS51257">
    <property type="entry name" value="PROKAR_LIPOPROTEIN"/>
    <property type="match status" value="1"/>
</dbReference>